<dbReference type="Proteomes" id="UP000036987">
    <property type="component" value="Unassembled WGS sequence"/>
</dbReference>
<evidence type="ECO:0000256" key="5">
    <source>
        <dbReference type="ARBA" id="ARBA00023242"/>
    </source>
</evidence>
<comment type="subcellular location">
    <subcellularLocation>
        <location evidence="2">Chromosome</location>
        <location evidence="2">Centromere</location>
        <location evidence="2">Kinetochore</location>
    </subcellularLocation>
    <subcellularLocation>
        <location evidence="1">Nucleus</location>
    </subcellularLocation>
</comment>
<evidence type="ECO:0000256" key="7">
    <source>
        <dbReference type="ARBA" id="ARBA00023328"/>
    </source>
</evidence>
<dbReference type="GO" id="GO:0007094">
    <property type="term" value="P:mitotic spindle assembly checkpoint signaling"/>
    <property type="evidence" value="ECO:0000318"/>
    <property type="project" value="GO_Central"/>
</dbReference>
<dbReference type="SMART" id="SM00777">
    <property type="entry name" value="Mad3_BUB1_I"/>
    <property type="match status" value="1"/>
</dbReference>
<dbReference type="GO" id="GO:0000776">
    <property type="term" value="C:kinetochore"/>
    <property type="evidence" value="ECO:0000318"/>
    <property type="project" value="GO_Central"/>
</dbReference>
<name>A0A0K9P5I9_ZOSMR</name>
<organism evidence="10 11">
    <name type="scientific">Zostera marina</name>
    <name type="common">Eelgrass</name>
    <dbReference type="NCBI Taxonomy" id="29655"/>
    <lineage>
        <taxon>Eukaryota</taxon>
        <taxon>Viridiplantae</taxon>
        <taxon>Streptophyta</taxon>
        <taxon>Embryophyta</taxon>
        <taxon>Tracheophyta</taxon>
        <taxon>Spermatophyta</taxon>
        <taxon>Magnoliopsida</taxon>
        <taxon>Liliopsida</taxon>
        <taxon>Zosteraceae</taxon>
        <taxon>Zostera</taxon>
    </lineage>
</organism>
<evidence type="ECO:0000313" key="11">
    <source>
        <dbReference type="Proteomes" id="UP000036987"/>
    </source>
</evidence>
<keyword evidence="5" id="KW-0539">Nucleus</keyword>
<reference evidence="11" key="1">
    <citation type="journal article" date="2016" name="Nature">
        <title>The genome of the seagrass Zostera marina reveals angiosperm adaptation to the sea.</title>
        <authorList>
            <person name="Olsen J.L."/>
            <person name="Rouze P."/>
            <person name="Verhelst B."/>
            <person name="Lin Y.-C."/>
            <person name="Bayer T."/>
            <person name="Collen J."/>
            <person name="Dattolo E."/>
            <person name="De Paoli E."/>
            <person name="Dittami S."/>
            <person name="Maumus F."/>
            <person name="Michel G."/>
            <person name="Kersting A."/>
            <person name="Lauritano C."/>
            <person name="Lohaus R."/>
            <person name="Toepel M."/>
            <person name="Tonon T."/>
            <person name="Vanneste K."/>
            <person name="Amirebrahimi M."/>
            <person name="Brakel J."/>
            <person name="Bostroem C."/>
            <person name="Chovatia M."/>
            <person name="Grimwood J."/>
            <person name="Jenkins J.W."/>
            <person name="Jueterbock A."/>
            <person name="Mraz A."/>
            <person name="Stam W.T."/>
            <person name="Tice H."/>
            <person name="Bornberg-Bauer E."/>
            <person name="Green P.J."/>
            <person name="Pearson G.A."/>
            <person name="Procaccini G."/>
            <person name="Duarte C.M."/>
            <person name="Schmutz J."/>
            <person name="Reusch T.B.H."/>
            <person name="Van de Peer Y."/>
        </authorList>
    </citation>
    <scope>NUCLEOTIDE SEQUENCE [LARGE SCALE GENOMIC DNA]</scope>
    <source>
        <strain evidence="11">cv. Finnish</strain>
    </source>
</reference>
<evidence type="ECO:0000259" key="9">
    <source>
        <dbReference type="PROSITE" id="PS51489"/>
    </source>
</evidence>
<dbReference type="Pfam" id="PF08311">
    <property type="entry name" value="Mad3_BUB1_I"/>
    <property type="match status" value="1"/>
</dbReference>
<keyword evidence="10" id="KW-0418">Kinase</keyword>
<keyword evidence="7" id="KW-0137">Centromere</keyword>
<evidence type="ECO:0000313" key="10">
    <source>
        <dbReference type="EMBL" id="KMZ64264.1"/>
    </source>
</evidence>
<feature type="domain" description="BUB1 N-terminal" evidence="9">
    <location>
        <begin position="60"/>
        <end position="216"/>
    </location>
</feature>
<sequence length="380" mass="44236">MDPETEFLMSEKQTGNEWELYKENVRPLKRGRDIGLLNDALKSHQQAQSKKSLLETRRRLIDAIDEYRGEDPLHPWIELIKWVQEYFPAGGDYSGLVVIYEQCVRTFWHDDKYKEDPRYLKVWLEYAESCNDSEIIYRFLDANQIGQTQSAYYLSYALRMESKNKLTKADEIFNLGIVRKVKTIRKLESAYRKFLIRSTRKRENNIQDEDAAGDAQLHVRSFGTVLTAGEDRSQFTAANHERKKARIASQSASRSNTSLCIYDENKHHHRSEVVKKDQTPWKILGAQADRNKENNLIHSKWTSHKIPQKIAIRRAVPSTSSGCIEVFVDEECKESMNDVKKNPKPPTKMLRKAGDKSMNKDIELLKEDPLRNFPITSLPR</sequence>
<evidence type="ECO:0000256" key="4">
    <source>
        <dbReference type="ARBA" id="ARBA00022838"/>
    </source>
</evidence>
<dbReference type="GO" id="GO:0051754">
    <property type="term" value="P:meiotic sister chromatid cohesion, centromeric"/>
    <property type="evidence" value="ECO:0000318"/>
    <property type="project" value="GO_Central"/>
</dbReference>
<dbReference type="OrthoDB" id="248495at2759"/>
<dbReference type="Gene3D" id="1.25.40.430">
    <property type="match status" value="1"/>
</dbReference>
<dbReference type="InterPro" id="IPR015661">
    <property type="entry name" value="Bub1/Mad3"/>
</dbReference>
<dbReference type="GO" id="GO:0004672">
    <property type="term" value="F:protein kinase activity"/>
    <property type="evidence" value="ECO:0000318"/>
    <property type="project" value="GO_Central"/>
</dbReference>
<dbReference type="STRING" id="29655.A0A0K9P5I9"/>
<evidence type="ECO:0000256" key="1">
    <source>
        <dbReference type="ARBA" id="ARBA00004123"/>
    </source>
</evidence>
<keyword evidence="4" id="KW-0995">Kinetochore</keyword>
<accession>A0A0K9P5I9</accession>
<keyword evidence="10" id="KW-0808">Transferase</keyword>
<keyword evidence="6" id="KW-0131">Cell cycle</keyword>
<dbReference type="FunFam" id="1.25.40.430:FF:000004">
    <property type="entry name" value="Mitotic spindle checkpoint protein BUBR1"/>
    <property type="match status" value="1"/>
</dbReference>
<dbReference type="OMA" id="LIVIYEQ"/>
<comment type="caution">
    <text evidence="10">The sequence shown here is derived from an EMBL/GenBank/DDBJ whole genome shotgun (WGS) entry which is preliminary data.</text>
</comment>
<gene>
    <name evidence="10" type="ORF">ZOSMA_379G00040</name>
</gene>
<dbReference type="AlphaFoldDB" id="A0A0K9P5I9"/>
<dbReference type="EMBL" id="LFYR01001172">
    <property type="protein sequence ID" value="KMZ64264.1"/>
    <property type="molecule type" value="Genomic_DNA"/>
</dbReference>
<dbReference type="PANTHER" id="PTHR14030:SF19">
    <property type="entry name" value="MITOTIC SPINDLE CHECKPOINT PROTEIN BUBR1"/>
    <property type="match status" value="1"/>
</dbReference>
<dbReference type="InterPro" id="IPR013212">
    <property type="entry name" value="Mad3/Bub1_I"/>
</dbReference>
<keyword evidence="3" id="KW-0158">Chromosome</keyword>
<protein>
    <submittedName>
        <fullName evidence="10">Mitotic checkpoint serine/threonine-protein kinase BUB1</fullName>
    </submittedName>
</protein>
<keyword evidence="11" id="KW-1185">Reference proteome</keyword>
<evidence type="ECO:0000256" key="8">
    <source>
        <dbReference type="SAM" id="MobiDB-lite"/>
    </source>
</evidence>
<feature type="region of interest" description="Disordered" evidence="8">
    <location>
        <begin position="334"/>
        <end position="365"/>
    </location>
</feature>
<dbReference type="PROSITE" id="PS51489">
    <property type="entry name" value="BUB1_N"/>
    <property type="match status" value="1"/>
</dbReference>
<evidence type="ECO:0000256" key="3">
    <source>
        <dbReference type="ARBA" id="ARBA00022454"/>
    </source>
</evidence>
<evidence type="ECO:0000256" key="2">
    <source>
        <dbReference type="ARBA" id="ARBA00004629"/>
    </source>
</evidence>
<dbReference type="GO" id="GO:0005634">
    <property type="term" value="C:nucleus"/>
    <property type="evidence" value="ECO:0007669"/>
    <property type="project" value="UniProtKB-SubCell"/>
</dbReference>
<evidence type="ECO:0000256" key="6">
    <source>
        <dbReference type="ARBA" id="ARBA00023306"/>
    </source>
</evidence>
<feature type="compositionally biased region" description="Basic and acidic residues" evidence="8">
    <location>
        <begin position="352"/>
        <end position="365"/>
    </location>
</feature>
<dbReference type="PANTHER" id="PTHR14030">
    <property type="entry name" value="MITOTIC CHECKPOINT SERINE/THREONINE-PROTEIN KINASE BUB1"/>
    <property type="match status" value="1"/>
</dbReference>
<proteinExistence type="predicted"/>